<keyword evidence="2" id="KW-1185">Reference proteome</keyword>
<comment type="caution">
    <text evidence="1">The sequence shown here is derived from an EMBL/GenBank/DDBJ whole genome shotgun (WGS) entry which is preliminary data.</text>
</comment>
<reference evidence="1 2" key="1">
    <citation type="submission" date="2020-08" db="EMBL/GenBank/DDBJ databases">
        <title>Sequencing the genomes of 1000 actinobacteria strains.</title>
        <authorList>
            <person name="Klenk H.-P."/>
        </authorList>
    </citation>
    <scope>NUCLEOTIDE SEQUENCE [LARGE SCALE GENOMIC DNA]</scope>
    <source>
        <strain evidence="1 2">DSM 43582</strain>
    </source>
</reference>
<protein>
    <submittedName>
        <fullName evidence="1">Uncharacterized protein</fullName>
    </submittedName>
</protein>
<sequence length="168" mass="17116">MPAEICHLFIPADSIRAVIQRFIRTTLMYSAPIAAAAGVALAPAGVASGQDALQPPAAEFSAENGGGVYAKIQNPNDRGVCWAENADTGALFNIGSSYQTLSTEESVAAPGRTNFVSLRGLDNGPAHVIGRCADNYPQSANDPTASATEVATVEVTGAGIPLTGSAGR</sequence>
<dbReference type="EMBL" id="JACHIT010000002">
    <property type="protein sequence ID" value="MBB5916058.1"/>
    <property type="molecule type" value="Genomic_DNA"/>
</dbReference>
<dbReference type="RefSeq" id="WP_157185499.1">
    <property type="nucleotide sequence ID" value="NZ_JACHIT010000002.1"/>
</dbReference>
<evidence type="ECO:0000313" key="1">
    <source>
        <dbReference type="EMBL" id="MBB5916058.1"/>
    </source>
</evidence>
<accession>A0A7W9PIE0</accession>
<dbReference type="Proteomes" id="UP000540412">
    <property type="component" value="Unassembled WGS sequence"/>
</dbReference>
<name>A0A7W9PIE0_9NOCA</name>
<gene>
    <name evidence="1" type="ORF">BJY24_004970</name>
</gene>
<dbReference type="AlphaFoldDB" id="A0A7W9PIE0"/>
<organism evidence="1 2">
    <name type="scientific">Nocardia transvalensis</name>
    <dbReference type="NCBI Taxonomy" id="37333"/>
    <lineage>
        <taxon>Bacteria</taxon>
        <taxon>Bacillati</taxon>
        <taxon>Actinomycetota</taxon>
        <taxon>Actinomycetes</taxon>
        <taxon>Mycobacteriales</taxon>
        <taxon>Nocardiaceae</taxon>
        <taxon>Nocardia</taxon>
    </lineage>
</organism>
<evidence type="ECO:0000313" key="2">
    <source>
        <dbReference type="Proteomes" id="UP000540412"/>
    </source>
</evidence>
<proteinExistence type="predicted"/>